<evidence type="ECO:0000313" key="2">
    <source>
        <dbReference type="Proteomes" id="UP000184608"/>
    </source>
</evidence>
<evidence type="ECO:0000313" key="1">
    <source>
        <dbReference type="EMBL" id="SHI28601.1"/>
    </source>
</evidence>
<protein>
    <submittedName>
        <fullName evidence="1">Uncharacterized protein</fullName>
    </submittedName>
</protein>
<organism evidence="1 2">
    <name type="scientific">Vibrio aerogenes CECT 7868</name>
    <dbReference type="NCBI Taxonomy" id="1216006"/>
    <lineage>
        <taxon>Bacteria</taxon>
        <taxon>Pseudomonadati</taxon>
        <taxon>Pseudomonadota</taxon>
        <taxon>Gammaproteobacteria</taxon>
        <taxon>Vibrionales</taxon>
        <taxon>Vibrionaceae</taxon>
        <taxon>Vibrio</taxon>
    </lineage>
</organism>
<dbReference type="EMBL" id="FQXZ01000038">
    <property type="protein sequence ID" value="SHI28601.1"/>
    <property type="molecule type" value="Genomic_DNA"/>
</dbReference>
<sequence>MPFRFGHHQRRSRPECGEELPHRHIKAERRFLQYHIGRAEAVILFHPAQAVDHAPVLVHHTFRVAGRAGGVNDVRQMARRQAGPVQVMCLFGQPRTLCRDINHRGR</sequence>
<dbReference type="AntiFam" id="ANF00174">
    <property type="entry name" value="Shadow ORF (irp2)"/>
</dbReference>
<gene>
    <name evidence="1" type="ORF">VA7868_03348</name>
</gene>
<reference evidence="1 2" key="1">
    <citation type="submission" date="2016-11" db="EMBL/GenBank/DDBJ databases">
        <authorList>
            <person name="Jaros S."/>
            <person name="Januszkiewicz K."/>
            <person name="Wedrychowicz H."/>
        </authorList>
    </citation>
    <scope>NUCLEOTIDE SEQUENCE [LARGE SCALE GENOMIC DNA]</scope>
    <source>
        <strain evidence="1 2">CECT 7868</strain>
    </source>
</reference>
<name>A0A1M5ZWE5_9VIBR</name>
<dbReference type="AntiFam" id="ANF00178">
    <property type="entry name" value="Shadow ORF (opposite dhbF)"/>
</dbReference>
<keyword evidence="2" id="KW-1185">Reference proteome</keyword>
<dbReference type="Proteomes" id="UP000184608">
    <property type="component" value="Unassembled WGS sequence"/>
</dbReference>
<accession>A0A1M5ZWE5</accession>
<proteinExistence type="predicted"/>
<dbReference type="AlphaFoldDB" id="A0A1M5ZWE5"/>